<sequence length="161" mass="16018">MGWGRRSLLVGLPLPSSGEDGAPLWGPIALSSGGSSEVIALALMGRSPCYPLLGRGGELKLPSIGPLIPLATGADCARGPPAAGPWATASPVRPPSRQRNGGEPPLSSPLHGSYGVGKEEPPSGAPTPSFGEDGAPLWCPTAHSSGSKAAALALMVPPPPP</sequence>
<protein>
    <submittedName>
        <fullName evidence="2">Uncharacterized protein</fullName>
    </submittedName>
</protein>
<dbReference type="Proteomes" id="UP001417504">
    <property type="component" value="Unassembled WGS sequence"/>
</dbReference>
<proteinExistence type="predicted"/>
<dbReference type="EMBL" id="JBBNAE010000004">
    <property type="protein sequence ID" value="KAK9130739.1"/>
    <property type="molecule type" value="Genomic_DNA"/>
</dbReference>
<evidence type="ECO:0000256" key="1">
    <source>
        <dbReference type="SAM" id="MobiDB-lite"/>
    </source>
</evidence>
<reference evidence="2 3" key="1">
    <citation type="submission" date="2024-01" db="EMBL/GenBank/DDBJ databases">
        <title>Genome assemblies of Stephania.</title>
        <authorList>
            <person name="Yang L."/>
        </authorList>
    </citation>
    <scope>NUCLEOTIDE SEQUENCE [LARGE SCALE GENOMIC DNA]</scope>
    <source>
        <strain evidence="2">QJT</strain>
        <tissue evidence="2">Leaf</tissue>
    </source>
</reference>
<keyword evidence="3" id="KW-1185">Reference proteome</keyword>
<feature type="region of interest" description="Disordered" evidence="1">
    <location>
        <begin position="78"/>
        <end position="142"/>
    </location>
</feature>
<dbReference type="AlphaFoldDB" id="A0AAP0JB08"/>
<name>A0AAP0JB08_9MAGN</name>
<gene>
    <name evidence="2" type="ORF">Sjap_011226</name>
</gene>
<evidence type="ECO:0000313" key="2">
    <source>
        <dbReference type="EMBL" id="KAK9130739.1"/>
    </source>
</evidence>
<organism evidence="2 3">
    <name type="scientific">Stephania japonica</name>
    <dbReference type="NCBI Taxonomy" id="461633"/>
    <lineage>
        <taxon>Eukaryota</taxon>
        <taxon>Viridiplantae</taxon>
        <taxon>Streptophyta</taxon>
        <taxon>Embryophyta</taxon>
        <taxon>Tracheophyta</taxon>
        <taxon>Spermatophyta</taxon>
        <taxon>Magnoliopsida</taxon>
        <taxon>Ranunculales</taxon>
        <taxon>Menispermaceae</taxon>
        <taxon>Menispermoideae</taxon>
        <taxon>Cissampelideae</taxon>
        <taxon>Stephania</taxon>
    </lineage>
</organism>
<comment type="caution">
    <text evidence="2">The sequence shown here is derived from an EMBL/GenBank/DDBJ whole genome shotgun (WGS) entry which is preliminary data.</text>
</comment>
<accession>A0AAP0JB08</accession>
<evidence type="ECO:0000313" key="3">
    <source>
        <dbReference type="Proteomes" id="UP001417504"/>
    </source>
</evidence>